<name>A0A7C9TMZ7_9BURK</name>
<reference evidence="6 7" key="1">
    <citation type="submission" date="2020-02" db="EMBL/GenBank/DDBJ databases">
        <title>Ideonella bacterium strain TBM-1.</title>
        <authorList>
            <person name="Chen W.-M."/>
        </authorList>
    </citation>
    <scope>NUCLEOTIDE SEQUENCE [LARGE SCALE GENOMIC DNA]</scope>
    <source>
        <strain evidence="6 7">TBM-1</strain>
    </source>
</reference>
<dbReference type="PANTHER" id="PTHR37419">
    <property type="entry name" value="SERINE/THREONINE-PROTEIN KINASE TOXIN HIPA"/>
    <property type="match status" value="1"/>
</dbReference>
<dbReference type="AlphaFoldDB" id="A0A7C9TMZ7"/>
<dbReference type="InterPro" id="IPR012893">
    <property type="entry name" value="HipA-like_C"/>
</dbReference>
<dbReference type="Proteomes" id="UP000484255">
    <property type="component" value="Unassembled WGS sequence"/>
</dbReference>
<evidence type="ECO:0000256" key="3">
    <source>
        <dbReference type="ARBA" id="ARBA00022777"/>
    </source>
</evidence>
<evidence type="ECO:0000313" key="7">
    <source>
        <dbReference type="Proteomes" id="UP000484255"/>
    </source>
</evidence>
<protein>
    <submittedName>
        <fullName evidence="6">Type II toxin-antitoxin system HipA family toxin</fullName>
    </submittedName>
</protein>
<dbReference type="Pfam" id="PF07804">
    <property type="entry name" value="HipA_C"/>
    <property type="match status" value="1"/>
</dbReference>
<dbReference type="PANTHER" id="PTHR37419:SF1">
    <property type="entry name" value="SERINE_THREONINE-PROTEIN KINASE TOXIN HIPA"/>
    <property type="match status" value="1"/>
</dbReference>
<dbReference type="RefSeq" id="WP_163459770.1">
    <property type="nucleotide sequence ID" value="NZ_JAAGOH010000046.1"/>
</dbReference>
<dbReference type="EMBL" id="JAAGOH010000046">
    <property type="protein sequence ID" value="NDY93742.1"/>
    <property type="molecule type" value="Genomic_DNA"/>
</dbReference>
<dbReference type="InterPro" id="IPR017508">
    <property type="entry name" value="HipA_N1"/>
</dbReference>
<organism evidence="6 7">
    <name type="scientific">Ideonella livida</name>
    <dbReference type="NCBI Taxonomy" id="2707176"/>
    <lineage>
        <taxon>Bacteria</taxon>
        <taxon>Pseudomonadati</taxon>
        <taxon>Pseudomonadota</taxon>
        <taxon>Betaproteobacteria</taxon>
        <taxon>Burkholderiales</taxon>
        <taxon>Sphaerotilaceae</taxon>
        <taxon>Ideonella</taxon>
    </lineage>
</organism>
<feature type="domain" description="HipA N-terminal subdomain 1" evidence="5">
    <location>
        <begin position="5"/>
        <end position="106"/>
    </location>
</feature>
<comment type="similarity">
    <text evidence="1">Belongs to the HipA Ser/Thr kinase family.</text>
</comment>
<evidence type="ECO:0000256" key="1">
    <source>
        <dbReference type="ARBA" id="ARBA00010164"/>
    </source>
</evidence>
<gene>
    <name evidence="6" type="ORF">G3A44_21365</name>
</gene>
<accession>A0A7C9TMZ7</accession>
<dbReference type="InterPro" id="IPR052028">
    <property type="entry name" value="HipA_Ser/Thr_kinase"/>
</dbReference>
<keyword evidence="7" id="KW-1185">Reference proteome</keyword>
<dbReference type="Pfam" id="PF13657">
    <property type="entry name" value="Couple_hipA"/>
    <property type="match status" value="1"/>
</dbReference>
<sequence length="456" mass="50681">MTHALHVWAGEVRLATIDYDARDDHWRLRYAEAWARDAQAWPLSPVLPLVPPAADHASASIKRFIEHLLPEGRALDVAVAYNGLAKANIFGLIWALGAETAGALRFTGEAERPAPAVEPILRELPLQELDQRIAEHEHLPLTVWDGKVRMSVAGLQDKLLVYLDRPMSELGRAGARLFLVEGEPLASTHILKPDTGNPKTPHLAVNEHFCMSLARRMGLPVAEVQLLRTPRPVLVVQRFDRVVTYINGQPQVHRRHLIDACQACDLPVTHKYERNLGNAGAVRHIRDGMSFERLFGCADLTANKAAAKLALLRWALFQFLIGNSDAHGKNFSFFVRPGGLLEPAPWYDLVSVRQYASFDTELAMAYGDIFNPAEISAFALADFAARCGIDRQLLRREGQRLAKRAAAAALEQARADDYEGAGERAFVEGLATWVARHANRLTTLVADAARWKDEYL</sequence>
<evidence type="ECO:0000259" key="5">
    <source>
        <dbReference type="Pfam" id="PF13657"/>
    </source>
</evidence>
<dbReference type="GO" id="GO:0005829">
    <property type="term" value="C:cytosol"/>
    <property type="evidence" value="ECO:0007669"/>
    <property type="project" value="TreeGrafter"/>
</dbReference>
<dbReference type="GO" id="GO:0004674">
    <property type="term" value="F:protein serine/threonine kinase activity"/>
    <property type="evidence" value="ECO:0007669"/>
    <property type="project" value="TreeGrafter"/>
</dbReference>
<comment type="caution">
    <text evidence="6">The sequence shown here is derived from an EMBL/GenBank/DDBJ whole genome shotgun (WGS) entry which is preliminary data.</text>
</comment>
<evidence type="ECO:0000313" key="6">
    <source>
        <dbReference type="EMBL" id="NDY93742.1"/>
    </source>
</evidence>
<proteinExistence type="inferred from homology"/>
<dbReference type="NCBIfam" id="TIGR03071">
    <property type="entry name" value="couple_hipA"/>
    <property type="match status" value="1"/>
</dbReference>
<evidence type="ECO:0000256" key="2">
    <source>
        <dbReference type="ARBA" id="ARBA00022679"/>
    </source>
</evidence>
<keyword evidence="3" id="KW-0418">Kinase</keyword>
<evidence type="ECO:0000259" key="4">
    <source>
        <dbReference type="Pfam" id="PF07804"/>
    </source>
</evidence>
<feature type="domain" description="HipA-like C-terminal" evidence="4">
    <location>
        <begin position="150"/>
        <end position="407"/>
    </location>
</feature>
<dbReference type="Gene3D" id="1.10.1070.20">
    <property type="match status" value="1"/>
</dbReference>
<keyword evidence="2" id="KW-0808">Transferase</keyword>